<comment type="caution">
    <text evidence="2">The sequence shown here is derived from an EMBL/GenBank/DDBJ whole genome shotgun (WGS) entry which is preliminary data.</text>
</comment>
<accession>A0ABS3RNH2</accession>
<dbReference type="Proteomes" id="UP000680206">
    <property type="component" value="Unassembled WGS sequence"/>
</dbReference>
<evidence type="ECO:0000313" key="2">
    <source>
        <dbReference type="EMBL" id="MBO2458103.1"/>
    </source>
</evidence>
<evidence type="ECO:0000313" key="3">
    <source>
        <dbReference type="Proteomes" id="UP000680206"/>
    </source>
</evidence>
<name>A0ABS3RNH2_9ACTN</name>
<dbReference type="RefSeq" id="WP_208239786.1">
    <property type="nucleotide sequence ID" value="NZ_JAGEPF010000006.1"/>
</dbReference>
<evidence type="ECO:0000256" key="1">
    <source>
        <dbReference type="SAM" id="Phobius"/>
    </source>
</evidence>
<keyword evidence="1" id="KW-0812">Transmembrane</keyword>
<keyword evidence="3" id="KW-1185">Reference proteome</keyword>
<keyword evidence="1" id="KW-0472">Membrane</keyword>
<dbReference type="EMBL" id="JAGEPF010000006">
    <property type="protein sequence ID" value="MBO2458103.1"/>
    <property type="molecule type" value="Genomic_DNA"/>
</dbReference>
<sequence>MLGSWPWLGRAAVYALMFLIAWGLNTLLIWDRTWSDHLSAAVGLMLVIVPVTEVRAWLRRRRASQDDH</sequence>
<reference evidence="2 3" key="1">
    <citation type="submission" date="2021-03" db="EMBL/GenBank/DDBJ databases">
        <title>Actinomadura violae sp. nov., isolated from lichen in Thailand.</title>
        <authorList>
            <person name="Kanchanasin P."/>
            <person name="Saeng-In P."/>
            <person name="Phongsopitanun W."/>
            <person name="Yuki M."/>
            <person name="Kudo T."/>
            <person name="Ohkuma M."/>
            <person name="Tanasupawat S."/>
        </authorList>
    </citation>
    <scope>NUCLEOTIDE SEQUENCE [LARGE SCALE GENOMIC DNA]</scope>
    <source>
        <strain evidence="2 3">LCR2-06</strain>
    </source>
</reference>
<keyword evidence="1" id="KW-1133">Transmembrane helix</keyword>
<feature type="transmembrane region" description="Helical" evidence="1">
    <location>
        <begin position="12"/>
        <end position="31"/>
    </location>
</feature>
<organism evidence="2 3">
    <name type="scientific">Actinomadura violacea</name>
    <dbReference type="NCBI Taxonomy" id="2819934"/>
    <lineage>
        <taxon>Bacteria</taxon>
        <taxon>Bacillati</taxon>
        <taxon>Actinomycetota</taxon>
        <taxon>Actinomycetes</taxon>
        <taxon>Streptosporangiales</taxon>
        <taxon>Thermomonosporaceae</taxon>
        <taxon>Actinomadura</taxon>
    </lineage>
</organism>
<protein>
    <submittedName>
        <fullName evidence="2">Uncharacterized protein</fullName>
    </submittedName>
</protein>
<gene>
    <name evidence="2" type="ORF">J4709_11015</name>
</gene>
<feature type="transmembrane region" description="Helical" evidence="1">
    <location>
        <begin position="37"/>
        <end position="58"/>
    </location>
</feature>
<proteinExistence type="predicted"/>